<evidence type="ECO:0000313" key="2">
    <source>
        <dbReference type="EMBL" id="SVE29054.1"/>
    </source>
</evidence>
<feature type="non-terminal residue" evidence="2">
    <location>
        <position position="148"/>
    </location>
</feature>
<gene>
    <name evidence="2" type="ORF">METZ01_LOCUS481908</name>
</gene>
<reference evidence="2" key="1">
    <citation type="submission" date="2018-05" db="EMBL/GenBank/DDBJ databases">
        <authorList>
            <person name="Lanie J.A."/>
            <person name="Ng W.-L."/>
            <person name="Kazmierczak K.M."/>
            <person name="Andrzejewski T.M."/>
            <person name="Davidsen T.M."/>
            <person name="Wayne K.J."/>
            <person name="Tettelin H."/>
            <person name="Glass J.I."/>
            <person name="Rusch D."/>
            <person name="Podicherti R."/>
            <person name="Tsui H.-C.T."/>
            <person name="Winkler M.E."/>
        </authorList>
    </citation>
    <scope>NUCLEOTIDE SEQUENCE</scope>
</reference>
<evidence type="ECO:0000256" key="1">
    <source>
        <dbReference type="SAM" id="MobiDB-lite"/>
    </source>
</evidence>
<protein>
    <submittedName>
        <fullName evidence="2">Uncharacterized protein</fullName>
    </submittedName>
</protein>
<dbReference type="EMBL" id="UINC01207100">
    <property type="protein sequence ID" value="SVE29054.1"/>
    <property type="molecule type" value="Genomic_DNA"/>
</dbReference>
<feature type="compositionally biased region" description="Pro residues" evidence="1">
    <location>
        <begin position="51"/>
        <end position="63"/>
    </location>
</feature>
<feature type="region of interest" description="Disordered" evidence="1">
    <location>
        <begin position="22"/>
        <end position="104"/>
    </location>
</feature>
<accession>A0A383CA57</accession>
<name>A0A383CA57_9ZZZZ</name>
<dbReference type="Gene3D" id="2.20.28.160">
    <property type="match status" value="1"/>
</dbReference>
<dbReference type="AlphaFoldDB" id="A0A383CA57"/>
<organism evidence="2">
    <name type="scientific">marine metagenome</name>
    <dbReference type="NCBI Taxonomy" id="408172"/>
    <lineage>
        <taxon>unclassified sequences</taxon>
        <taxon>metagenomes</taxon>
        <taxon>ecological metagenomes</taxon>
    </lineage>
</organism>
<proteinExistence type="predicted"/>
<sequence length="148" mass="15701">MEIKFPCPHCTQPISVDETAAGQVFPCPSCGNEVRVPASTETRTLERPESPASPSPTGPPPFRGPSEPSAAPGPPPFRGVPEEQPVTEPVEEQPDYAPRMDDTGSGFSAGFLASLLDRRLIWLKSRGIGGAFNATAKKLKFAGDISLL</sequence>